<feature type="active site" evidence="7">
    <location>
        <position position="634"/>
    </location>
</feature>
<keyword evidence="12" id="KW-0645">Protease</keyword>
<evidence type="ECO:0000256" key="7">
    <source>
        <dbReference type="PIRSR" id="PIRSR618044-1"/>
    </source>
</evidence>
<dbReference type="KEGG" id="salf:SMD44_03624"/>
<evidence type="ECO:0000256" key="5">
    <source>
        <dbReference type="ARBA" id="ARBA00022984"/>
    </source>
</evidence>
<feature type="compositionally biased region" description="Basic and acidic residues" evidence="10">
    <location>
        <begin position="351"/>
        <end position="362"/>
    </location>
</feature>
<dbReference type="GO" id="GO:0009002">
    <property type="term" value="F:serine-type D-Ala-D-Ala carboxypeptidase activity"/>
    <property type="evidence" value="ECO:0007669"/>
    <property type="project" value="InterPro"/>
</dbReference>
<dbReference type="STRING" id="67267.GCA_000716675_06441"/>
<dbReference type="SUPFAM" id="SSF56601">
    <property type="entry name" value="beta-lactamase/transpeptidase-like"/>
    <property type="match status" value="1"/>
</dbReference>
<dbReference type="EMBL" id="CP021748">
    <property type="protein sequence ID" value="ARX84186.1"/>
    <property type="molecule type" value="Genomic_DNA"/>
</dbReference>
<feature type="compositionally biased region" description="Acidic residues" evidence="10">
    <location>
        <begin position="122"/>
        <end position="132"/>
    </location>
</feature>
<dbReference type="AlphaFoldDB" id="A0A1Z1WCL0"/>
<protein>
    <submittedName>
        <fullName evidence="12">D-alanyl-D-alanine carboxypeptidase</fullName>
    </submittedName>
</protein>
<feature type="compositionally biased region" description="Basic and acidic residues" evidence="10">
    <location>
        <begin position="150"/>
        <end position="161"/>
    </location>
</feature>
<feature type="compositionally biased region" description="Low complexity" evidence="10">
    <location>
        <begin position="245"/>
        <end position="257"/>
    </location>
</feature>
<dbReference type="Pfam" id="PF00768">
    <property type="entry name" value="Peptidase_S11"/>
    <property type="match status" value="1"/>
</dbReference>
<evidence type="ECO:0000313" key="12">
    <source>
        <dbReference type="EMBL" id="ARX84186.1"/>
    </source>
</evidence>
<evidence type="ECO:0000256" key="4">
    <source>
        <dbReference type="ARBA" id="ARBA00022960"/>
    </source>
</evidence>
<feature type="binding site" evidence="8">
    <location>
        <position position="734"/>
    </location>
    <ligand>
        <name>substrate</name>
    </ligand>
</feature>
<dbReference type="PANTHER" id="PTHR21581:SF33">
    <property type="entry name" value="D-ALANYL-D-ALANINE CARBOXYPEPTIDASE DACB"/>
    <property type="match status" value="1"/>
</dbReference>
<dbReference type="GO" id="GO:0006508">
    <property type="term" value="P:proteolysis"/>
    <property type="evidence" value="ECO:0007669"/>
    <property type="project" value="InterPro"/>
</dbReference>
<feature type="region of interest" description="Disordered" evidence="10">
    <location>
        <begin position="58"/>
        <end position="484"/>
    </location>
</feature>
<evidence type="ECO:0000259" key="11">
    <source>
        <dbReference type="Pfam" id="PF00768"/>
    </source>
</evidence>
<dbReference type="InterPro" id="IPR001967">
    <property type="entry name" value="Peptidase_S11_N"/>
</dbReference>
<feature type="compositionally biased region" description="Low complexity" evidence="10">
    <location>
        <begin position="23"/>
        <end position="38"/>
    </location>
</feature>
<feature type="compositionally biased region" description="Low complexity" evidence="10">
    <location>
        <begin position="406"/>
        <end position="444"/>
    </location>
</feature>
<accession>A0A1Z1WCL0</accession>
<keyword evidence="4" id="KW-0133">Cell shape</keyword>
<comment type="similarity">
    <text evidence="1 9">Belongs to the peptidase S11 family.</text>
</comment>
<dbReference type="eggNOG" id="COG3115">
    <property type="taxonomic scope" value="Bacteria"/>
</dbReference>
<proteinExistence type="inferred from homology"/>
<evidence type="ECO:0000256" key="3">
    <source>
        <dbReference type="ARBA" id="ARBA00022801"/>
    </source>
</evidence>
<evidence type="ECO:0000256" key="6">
    <source>
        <dbReference type="ARBA" id="ARBA00023316"/>
    </source>
</evidence>
<keyword evidence="6" id="KW-0961">Cell wall biogenesis/degradation</keyword>
<evidence type="ECO:0000256" key="2">
    <source>
        <dbReference type="ARBA" id="ARBA00022729"/>
    </source>
</evidence>
<dbReference type="InterPro" id="IPR018044">
    <property type="entry name" value="Peptidase_S11"/>
</dbReference>
<keyword evidence="3" id="KW-0378">Hydrolase</keyword>
<dbReference type="PRINTS" id="PR00725">
    <property type="entry name" value="DADACBPTASE1"/>
</dbReference>
<evidence type="ECO:0000256" key="1">
    <source>
        <dbReference type="ARBA" id="ARBA00007164"/>
    </source>
</evidence>
<dbReference type="PANTHER" id="PTHR21581">
    <property type="entry name" value="D-ALANYL-D-ALANINE CARBOXYPEPTIDASE"/>
    <property type="match status" value="1"/>
</dbReference>
<feature type="region of interest" description="Disordered" evidence="10">
    <location>
        <begin position="1"/>
        <end position="45"/>
    </location>
</feature>
<evidence type="ECO:0000256" key="9">
    <source>
        <dbReference type="RuleBase" id="RU004016"/>
    </source>
</evidence>
<evidence type="ECO:0000256" key="8">
    <source>
        <dbReference type="PIRSR" id="PIRSR618044-2"/>
    </source>
</evidence>
<reference evidence="12 13" key="1">
    <citation type="submission" date="2017-05" db="EMBL/GenBank/DDBJ databases">
        <title>Streptomyces alboflavus Genome sequencing and assembly.</title>
        <authorList>
            <person name="Wang Y."/>
            <person name="Du B."/>
            <person name="Ding Y."/>
            <person name="Liu H."/>
            <person name="Hou Q."/>
            <person name="Liu K."/>
            <person name="Wang C."/>
            <person name="Yao L."/>
        </authorList>
    </citation>
    <scope>NUCLEOTIDE SEQUENCE [LARGE SCALE GENOMIC DNA]</scope>
    <source>
        <strain evidence="12 13">MDJK44</strain>
    </source>
</reference>
<feature type="compositionally biased region" description="Basic and acidic residues" evidence="10">
    <location>
        <begin position="390"/>
        <end position="400"/>
    </location>
</feature>
<dbReference type="GO" id="GO:0009252">
    <property type="term" value="P:peptidoglycan biosynthetic process"/>
    <property type="evidence" value="ECO:0007669"/>
    <property type="project" value="UniProtKB-KW"/>
</dbReference>
<feature type="compositionally biased region" description="Basic and acidic residues" evidence="10">
    <location>
        <begin position="270"/>
        <end position="315"/>
    </location>
</feature>
<feature type="compositionally biased region" description="Acidic residues" evidence="10">
    <location>
        <begin position="219"/>
        <end position="232"/>
    </location>
</feature>
<dbReference type="eggNOG" id="COG1686">
    <property type="taxonomic scope" value="Bacteria"/>
</dbReference>
<feature type="compositionally biased region" description="Acidic residues" evidence="10">
    <location>
        <begin position="175"/>
        <end position="187"/>
    </location>
</feature>
<keyword evidence="2" id="KW-0732">Signal</keyword>
<feature type="active site" description="Proton acceptor" evidence="7">
    <location>
        <position position="570"/>
    </location>
</feature>
<dbReference type="GO" id="GO:0008360">
    <property type="term" value="P:regulation of cell shape"/>
    <property type="evidence" value="ECO:0007669"/>
    <property type="project" value="UniProtKB-KW"/>
</dbReference>
<dbReference type="Proteomes" id="UP000195880">
    <property type="component" value="Chromosome"/>
</dbReference>
<keyword evidence="13" id="KW-1185">Reference proteome</keyword>
<evidence type="ECO:0000313" key="13">
    <source>
        <dbReference type="Proteomes" id="UP000195880"/>
    </source>
</evidence>
<dbReference type="Gene3D" id="3.40.710.10">
    <property type="entry name" value="DD-peptidase/beta-lactamase superfamily"/>
    <property type="match status" value="1"/>
</dbReference>
<keyword evidence="12" id="KW-0121">Carboxypeptidase</keyword>
<dbReference type="InterPro" id="IPR012338">
    <property type="entry name" value="Beta-lactam/transpept-like"/>
</dbReference>
<feature type="active site" description="Acyl-ester intermediate" evidence="7">
    <location>
        <position position="567"/>
    </location>
</feature>
<feature type="domain" description="Peptidase S11 D-alanyl-D-alanine carboxypeptidase A N-terminal" evidence="11">
    <location>
        <begin position="559"/>
        <end position="752"/>
    </location>
</feature>
<name>A0A1Z1WCL0_9ACTN</name>
<evidence type="ECO:0000256" key="10">
    <source>
        <dbReference type="SAM" id="MobiDB-lite"/>
    </source>
</evidence>
<dbReference type="GO" id="GO:0071555">
    <property type="term" value="P:cell wall organization"/>
    <property type="evidence" value="ECO:0007669"/>
    <property type="project" value="UniProtKB-KW"/>
</dbReference>
<keyword evidence="5" id="KW-0573">Peptidoglycan synthesis</keyword>
<feature type="compositionally biased region" description="Low complexity" evidence="10">
    <location>
        <begin position="363"/>
        <end position="374"/>
    </location>
</feature>
<sequence length="893" mass="89919">MAGEFPDGSKTVSGGGASDGADDASSASGSASGSSAGATPGDAKGDARLRAAVAAWVAGSEEGESDSGAGAGAGVGSESGAASASGSAAGADEAAEGSGAAAGEGSSSGEPEGSSSGVAGGADDDAEGDDAEQAGSAVDMATAVFTAARPETRADGAKDDDGAQGEGGKSAGAEAEAEADDSADAEPEDPRVDRATAVFTTVRPGVNGKSDAGPKSDAEPESTTDADSDADPEPAAKANTDAEPAAKAKPAPKAPAKSDATLTLTAKPGTEPEDKPEAERRPEADAEPKSAEKPKADDAKPKTDAKPKADDDKPDAPSGPLDQATAVFKAVRPASAGVDQPTTMLKLGDVPAERKPKPDDAAKPAAAAPEAAEAPESESERTSKFVALKPLDEPRVKPEPKAQPAPGTKPGTKPGQEGKALPGQAAAQPSAPAGAPARAQQGAGTPVQAPPPGDRTSQQPLPPLPPLDLLAELTNTPPPPETPTRTIVRRVKIWTPLVVLLAIVFAVAQALRPLPEPKLTLTAATTHSFEGGKPSIPWPEDGQAAMDVDGIGSFGSSGKQKPVPIASIAKVMTTYLILRDHPIKKGGDGKTIEVDAEAQRHYEKGKPANESVVKVTEGQKLTQYEALQAVMLPSANNVARLLARWDSKGSEDKFVAKMNKTAKELGMKNTHYTDPSGLDKTTVSTAEDLVKLGRVAMENPTFKEIAGQRSYEDINGDKQDNYFGLVPTVAIGIKTGTTSAAGGNILFAAEKRVGGKTHMVIGAALAQFGSQGVANIDKVTNVTKDLIAAGQDALKAKTVVKKGQVVGEVDDGLGGTTPVVATKDVTAVGWSGLTVKAELSDGGKTPPHSAKAGTVVGRLLVGDGTTSGAIKVPVALQKDLSEPGLGAKLTRVS</sequence>
<organism evidence="12 13">
    <name type="scientific">Streptomyces alboflavus</name>
    <dbReference type="NCBI Taxonomy" id="67267"/>
    <lineage>
        <taxon>Bacteria</taxon>
        <taxon>Bacillati</taxon>
        <taxon>Actinomycetota</taxon>
        <taxon>Actinomycetes</taxon>
        <taxon>Kitasatosporales</taxon>
        <taxon>Streptomycetaceae</taxon>
        <taxon>Streptomyces</taxon>
    </lineage>
</organism>
<feature type="compositionally biased region" description="Low complexity" evidence="10">
    <location>
        <begin position="78"/>
        <end position="117"/>
    </location>
</feature>
<gene>
    <name evidence="12" type="ORF">SMD44_03624</name>
</gene>